<gene>
    <name evidence="2" type="ORF">M9Y10_043926</name>
</gene>
<evidence type="ECO:0000313" key="3">
    <source>
        <dbReference type="Proteomes" id="UP001470230"/>
    </source>
</evidence>
<organism evidence="2 3">
    <name type="scientific">Tritrichomonas musculus</name>
    <dbReference type="NCBI Taxonomy" id="1915356"/>
    <lineage>
        <taxon>Eukaryota</taxon>
        <taxon>Metamonada</taxon>
        <taxon>Parabasalia</taxon>
        <taxon>Tritrichomonadida</taxon>
        <taxon>Tritrichomonadidae</taxon>
        <taxon>Tritrichomonas</taxon>
    </lineage>
</organism>
<reference evidence="2 3" key="1">
    <citation type="submission" date="2024-04" db="EMBL/GenBank/DDBJ databases">
        <title>Tritrichomonas musculus Genome.</title>
        <authorList>
            <person name="Alves-Ferreira E."/>
            <person name="Grigg M."/>
            <person name="Lorenzi H."/>
            <person name="Galac M."/>
        </authorList>
    </citation>
    <scope>NUCLEOTIDE SEQUENCE [LARGE SCALE GENOMIC DNA]</scope>
    <source>
        <strain evidence="2 3">EAF2021</strain>
    </source>
</reference>
<name>A0ABR2K1F8_9EUKA</name>
<proteinExistence type="predicted"/>
<keyword evidence="3" id="KW-1185">Reference proteome</keyword>
<dbReference type="EMBL" id="JAPFFF010000008">
    <property type="protein sequence ID" value="KAK8884806.1"/>
    <property type="molecule type" value="Genomic_DNA"/>
</dbReference>
<evidence type="ECO:0000256" key="1">
    <source>
        <dbReference type="SAM" id="MobiDB-lite"/>
    </source>
</evidence>
<comment type="caution">
    <text evidence="2">The sequence shown here is derived from an EMBL/GenBank/DDBJ whole genome shotgun (WGS) entry which is preliminary data.</text>
</comment>
<evidence type="ECO:0000313" key="2">
    <source>
        <dbReference type="EMBL" id="KAK8884806.1"/>
    </source>
</evidence>
<dbReference type="Proteomes" id="UP001470230">
    <property type="component" value="Unassembled WGS sequence"/>
</dbReference>
<feature type="region of interest" description="Disordered" evidence="1">
    <location>
        <begin position="1"/>
        <end position="22"/>
    </location>
</feature>
<sequence>MSDLDIEDIGTPSKPSKVDTVEKPSCNDEALIQSVIESKDFENALDLFGDEIIDSNSNDKSDQDINILQYIPKTYVDFKKYEKAVINFFSNIPDDYKTEFAQKLIMKLIHPLNSYQIEDILETSSSLKST</sequence>
<dbReference type="InterPro" id="IPR013906">
    <property type="entry name" value="eIF3j"/>
</dbReference>
<dbReference type="Pfam" id="PF08597">
    <property type="entry name" value="eIF3_subunit"/>
    <property type="match status" value="1"/>
</dbReference>
<protein>
    <submittedName>
        <fullName evidence="2">Uncharacterized protein</fullName>
    </submittedName>
</protein>
<accession>A0ABR2K1F8</accession>